<dbReference type="NCBIfam" id="TIGR02985">
    <property type="entry name" value="Sig70_bacteroi1"/>
    <property type="match status" value="1"/>
</dbReference>
<feature type="domain" description="RNA polymerase sigma-70 region 2" evidence="5">
    <location>
        <begin position="27"/>
        <end position="93"/>
    </location>
</feature>
<proteinExistence type="inferred from homology"/>
<evidence type="ECO:0000256" key="2">
    <source>
        <dbReference type="ARBA" id="ARBA00023015"/>
    </source>
</evidence>
<sequence>MSKTFSNNYILIGSLRDGNDDAFKFLINTYNHKLNVYAFNLIHDKDLAEDIVQNVFLKIWKKRNNLKTEVSIKNLLYKSVYNEFIDQYRKNKKKTVSLEKKYLEALSSVIEQENEQSLEHLFKMVKKEIENLPPKCKQTFLLSKKEGLTNMEIADYLNVSLKSVEKHITKAFAILREKVGETNAHILFLLVDSKLIKNL</sequence>
<evidence type="ECO:0000313" key="7">
    <source>
        <dbReference type="EMBL" id="RXG32273.1"/>
    </source>
</evidence>
<dbReference type="InterPro" id="IPR014327">
    <property type="entry name" value="RNA_pol_sigma70_bacteroid"/>
</dbReference>
<dbReference type="Gene3D" id="1.10.1740.10">
    <property type="match status" value="1"/>
</dbReference>
<dbReference type="Pfam" id="PF04542">
    <property type="entry name" value="Sigma70_r2"/>
    <property type="match status" value="1"/>
</dbReference>
<dbReference type="Pfam" id="PF08281">
    <property type="entry name" value="Sigma70_r4_2"/>
    <property type="match status" value="1"/>
</dbReference>
<comment type="similarity">
    <text evidence="1">Belongs to the sigma-70 factor family. ECF subfamily.</text>
</comment>
<evidence type="ECO:0000259" key="5">
    <source>
        <dbReference type="Pfam" id="PF04542"/>
    </source>
</evidence>
<dbReference type="InterPro" id="IPR013249">
    <property type="entry name" value="RNA_pol_sigma70_r4_t2"/>
</dbReference>
<dbReference type="PANTHER" id="PTHR43133:SF46">
    <property type="entry name" value="RNA POLYMERASE SIGMA-70 FACTOR ECF SUBFAMILY"/>
    <property type="match status" value="1"/>
</dbReference>
<protein>
    <submittedName>
        <fullName evidence="7">RNA polymerase sigma-70 factor (ECF subfamily)</fullName>
    </submittedName>
</protein>
<dbReference type="InterPro" id="IPR007627">
    <property type="entry name" value="RNA_pol_sigma70_r2"/>
</dbReference>
<dbReference type="NCBIfam" id="TIGR02937">
    <property type="entry name" value="sigma70-ECF"/>
    <property type="match status" value="1"/>
</dbReference>
<dbReference type="GO" id="GO:0016987">
    <property type="term" value="F:sigma factor activity"/>
    <property type="evidence" value="ECO:0007669"/>
    <property type="project" value="UniProtKB-KW"/>
</dbReference>
<dbReference type="InterPro" id="IPR039425">
    <property type="entry name" value="RNA_pol_sigma-70-like"/>
</dbReference>
<dbReference type="RefSeq" id="WP_073097968.1">
    <property type="nucleotide sequence ID" value="NZ_QOVL01000004.1"/>
</dbReference>
<dbReference type="InterPro" id="IPR036388">
    <property type="entry name" value="WH-like_DNA-bd_sf"/>
</dbReference>
<evidence type="ECO:0000259" key="6">
    <source>
        <dbReference type="Pfam" id="PF08281"/>
    </source>
</evidence>
<dbReference type="EMBL" id="QOVL01000004">
    <property type="protein sequence ID" value="RXG32273.1"/>
    <property type="molecule type" value="Genomic_DNA"/>
</dbReference>
<keyword evidence="2" id="KW-0805">Transcription regulation</keyword>
<organism evidence="7 8">
    <name type="scientific">Leeuwenhoekiella marinoflava</name>
    <dbReference type="NCBI Taxonomy" id="988"/>
    <lineage>
        <taxon>Bacteria</taxon>
        <taxon>Pseudomonadati</taxon>
        <taxon>Bacteroidota</taxon>
        <taxon>Flavobacteriia</taxon>
        <taxon>Flavobacteriales</taxon>
        <taxon>Flavobacteriaceae</taxon>
        <taxon>Leeuwenhoekiella</taxon>
    </lineage>
</organism>
<dbReference type="Gene3D" id="1.10.10.10">
    <property type="entry name" value="Winged helix-like DNA-binding domain superfamily/Winged helix DNA-binding domain"/>
    <property type="match status" value="1"/>
</dbReference>
<comment type="caution">
    <text evidence="7">The sequence shown here is derived from an EMBL/GenBank/DDBJ whole genome shotgun (WGS) entry which is preliminary data.</text>
</comment>
<name>A0A4Q0PP59_9FLAO</name>
<feature type="domain" description="RNA polymerase sigma factor 70 region 4 type 2" evidence="6">
    <location>
        <begin position="126"/>
        <end position="172"/>
    </location>
</feature>
<dbReference type="STRING" id="1122159.SAMN02745246_01080"/>
<evidence type="ECO:0000256" key="4">
    <source>
        <dbReference type="ARBA" id="ARBA00023163"/>
    </source>
</evidence>
<accession>A0A4Q0PP59</accession>
<evidence type="ECO:0000313" key="8">
    <source>
        <dbReference type="Proteomes" id="UP000290608"/>
    </source>
</evidence>
<keyword evidence="3" id="KW-0731">Sigma factor</keyword>
<dbReference type="InterPro" id="IPR014284">
    <property type="entry name" value="RNA_pol_sigma-70_dom"/>
</dbReference>
<dbReference type="SUPFAM" id="SSF88946">
    <property type="entry name" value="Sigma2 domain of RNA polymerase sigma factors"/>
    <property type="match status" value="1"/>
</dbReference>
<dbReference type="SUPFAM" id="SSF88659">
    <property type="entry name" value="Sigma3 and sigma4 domains of RNA polymerase sigma factors"/>
    <property type="match status" value="1"/>
</dbReference>
<dbReference type="GO" id="GO:0003677">
    <property type="term" value="F:DNA binding"/>
    <property type="evidence" value="ECO:0007669"/>
    <property type="project" value="InterPro"/>
</dbReference>
<reference evidence="7 8" key="1">
    <citation type="submission" date="2018-07" db="EMBL/GenBank/DDBJ databases">
        <title>Leeuwenhoekiella genomics.</title>
        <authorList>
            <person name="Tahon G."/>
            <person name="Willems A."/>
        </authorList>
    </citation>
    <scope>NUCLEOTIDE SEQUENCE [LARGE SCALE GENOMIC DNA]</scope>
    <source>
        <strain evidence="7 8">LMG 1345</strain>
    </source>
</reference>
<gene>
    <name evidence="7" type="ORF">DSL99_1079</name>
</gene>
<evidence type="ECO:0000256" key="3">
    <source>
        <dbReference type="ARBA" id="ARBA00023082"/>
    </source>
</evidence>
<dbReference type="Proteomes" id="UP000290608">
    <property type="component" value="Unassembled WGS sequence"/>
</dbReference>
<dbReference type="AlphaFoldDB" id="A0A4Q0PP59"/>
<dbReference type="InterPro" id="IPR013324">
    <property type="entry name" value="RNA_pol_sigma_r3/r4-like"/>
</dbReference>
<dbReference type="PANTHER" id="PTHR43133">
    <property type="entry name" value="RNA POLYMERASE ECF-TYPE SIGMA FACTO"/>
    <property type="match status" value="1"/>
</dbReference>
<dbReference type="InterPro" id="IPR013325">
    <property type="entry name" value="RNA_pol_sigma_r2"/>
</dbReference>
<dbReference type="GO" id="GO:0006352">
    <property type="term" value="P:DNA-templated transcription initiation"/>
    <property type="evidence" value="ECO:0007669"/>
    <property type="project" value="InterPro"/>
</dbReference>
<evidence type="ECO:0000256" key="1">
    <source>
        <dbReference type="ARBA" id="ARBA00010641"/>
    </source>
</evidence>
<keyword evidence="4" id="KW-0804">Transcription</keyword>